<feature type="compositionally biased region" description="Pro residues" evidence="1">
    <location>
        <begin position="427"/>
        <end position="450"/>
    </location>
</feature>
<proteinExistence type="predicted"/>
<feature type="region of interest" description="Disordered" evidence="1">
    <location>
        <begin position="541"/>
        <end position="560"/>
    </location>
</feature>
<feature type="compositionally biased region" description="Gly residues" evidence="1">
    <location>
        <begin position="414"/>
        <end position="425"/>
    </location>
</feature>
<evidence type="ECO:0000256" key="1">
    <source>
        <dbReference type="SAM" id="MobiDB-lite"/>
    </source>
</evidence>
<feature type="compositionally biased region" description="Gly residues" evidence="1">
    <location>
        <begin position="451"/>
        <end position="461"/>
    </location>
</feature>
<dbReference type="EMBL" id="KL197709">
    <property type="protein sequence ID" value="KDQ65182.1"/>
    <property type="molecule type" value="Genomic_DNA"/>
</dbReference>
<reference evidence="3" key="1">
    <citation type="journal article" date="2014" name="Proc. Natl. Acad. Sci. U.S.A.">
        <title>Extensive sampling of basidiomycete genomes demonstrates inadequacy of the white-rot/brown-rot paradigm for wood decay fungi.</title>
        <authorList>
            <person name="Riley R."/>
            <person name="Salamov A.A."/>
            <person name="Brown D.W."/>
            <person name="Nagy L.G."/>
            <person name="Floudas D."/>
            <person name="Held B.W."/>
            <person name="Levasseur A."/>
            <person name="Lombard V."/>
            <person name="Morin E."/>
            <person name="Otillar R."/>
            <person name="Lindquist E.A."/>
            <person name="Sun H."/>
            <person name="LaButti K.M."/>
            <person name="Schmutz J."/>
            <person name="Jabbour D."/>
            <person name="Luo H."/>
            <person name="Baker S.E."/>
            <person name="Pisabarro A.G."/>
            <person name="Walton J.D."/>
            <person name="Blanchette R.A."/>
            <person name="Henrissat B."/>
            <person name="Martin F."/>
            <person name="Cullen D."/>
            <person name="Hibbett D.S."/>
            <person name="Grigoriev I.V."/>
        </authorList>
    </citation>
    <scope>NUCLEOTIDE SEQUENCE [LARGE SCALE GENOMIC DNA]</scope>
    <source>
        <strain evidence="3">MUCL 33604</strain>
    </source>
</reference>
<feature type="compositionally biased region" description="Polar residues" evidence="1">
    <location>
        <begin position="213"/>
        <end position="223"/>
    </location>
</feature>
<dbReference type="InParanoid" id="A0A067QNN9"/>
<sequence>MPDFQWRRLSQQLIDEYLVGEDECSVAEHAHFIASKGPLQPWEIIDRGVSLSPTPRYCLNRKDLSMVESVSLKLESIVRRMSAELHLDTPSKFKIDPHGSLIVTLRGSATIESLNYTWLMIVGRFKRAWERIEAYLEESKSGMGAFSPASMASVLYTPLHGSTDTRLRPYTSFPSFLNGQNEETRAKNGELIHYTEFPLPNSSYRQVDEQWSPSTEAARNITTRPRHKRSVTIEDVEEEESSRHSEEEVANITFADETEDCRPRVSFGQTGGLGVSVLQGIASESFMRNSTRGSQPSSASRLHDAKGKRTILPGVSIPSSHPMGFTSKPPPFLRTTLPTPEHTGGQPTPTQPTTSHPWETRENLFTPAGPAPEDRQDLPPVGSSTSRSRRTEEHQPHRSPPGDDPPDDDDDDSQGGGPPGGGGPRGNRPPPGGGGPPPGGGPGRGGPPPGGGGLPPGGGDPMSGQQGPPGPRGPRGPAGPQGLVGPQGPAGPTAPNAQSTQFMPRIKNKLRLEDIPTWDGNHSTALEYFSDIQELASMGGSIPEQLPTSLGKRLKPGTSV</sequence>
<name>A0A067QNN9_9AGAM</name>
<dbReference type="Proteomes" id="UP000027265">
    <property type="component" value="Unassembled WGS sequence"/>
</dbReference>
<accession>A0A067QNN9</accession>
<feature type="compositionally biased region" description="Acidic residues" evidence="1">
    <location>
        <begin position="404"/>
        <end position="413"/>
    </location>
</feature>
<feature type="region of interest" description="Disordered" evidence="1">
    <location>
        <begin position="213"/>
        <end position="257"/>
    </location>
</feature>
<evidence type="ECO:0000313" key="3">
    <source>
        <dbReference type="Proteomes" id="UP000027265"/>
    </source>
</evidence>
<keyword evidence="3" id="KW-1185">Reference proteome</keyword>
<organism evidence="2 3">
    <name type="scientific">Jaapia argillacea MUCL 33604</name>
    <dbReference type="NCBI Taxonomy" id="933084"/>
    <lineage>
        <taxon>Eukaryota</taxon>
        <taxon>Fungi</taxon>
        <taxon>Dikarya</taxon>
        <taxon>Basidiomycota</taxon>
        <taxon>Agaricomycotina</taxon>
        <taxon>Agaricomycetes</taxon>
        <taxon>Agaricomycetidae</taxon>
        <taxon>Jaapiales</taxon>
        <taxon>Jaapiaceae</taxon>
        <taxon>Jaapia</taxon>
    </lineage>
</organism>
<feature type="compositionally biased region" description="Low complexity" evidence="1">
    <location>
        <begin position="333"/>
        <end position="357"/>
    </location>
</feature>
<dbReference type="OrthoDB" id="3062456at2759"/>
<protein>
    <submittedName>
        <fullName evidence="2">Uncharacterized protein</fullName>
    </submittedName>
</protein>
<dbReference type="AlphaFoldDB" id="A0A067QNN9"/>
<gene>
    <name evidence="2" type="ORF">JAAARDRAFT_188430</name>
</gene>
<evidence type="ECO:0000313" key="2">
    <source>
        <dbReference type="EMBL" id="KDQ65182.1"/>
    </source>
</evidence>
<feature type="region of interest" description="Disordered" evidence="1">
    <location>
        <begin position="311"/>
        <end position="504"/>
    </location>
</feature>
<dbReference type="HOGENOM" id="CLU_486665_0_0_1"/>